<feature type="compositionally biased region" description="Low complexity" evidence="1">
    <location>
        <begin position="122"/>
        <end position="138"/>
    </location>
</feature>
<comment type="caution">
    <text evidence="2">The sequence shown here is derived from an EMBL/GenBank/DDBJ whole genome shotgun (WGS) entry which is preliminary data.</text>
</comment>
<evidence type="ECO:0000313" key="3">
    <source>
        <dbReference type="Proteomes" id="UP001589611"/>
    </source>
</evidence>
<evidence type="ECO:0000256" key="1">
    <source>
        <dbReference type="SAM" id="MobiDB-lite"/>
    </source>
</evidence>
<feature type="compositionally biased region" description="Pro residues" evidence="1">
    <location>
        <begin position="139"/>
        <end position="157"/>
    </location>
</feature>
<proteinExistence type="predicted"/>
<accession>A0ABV5SZW4</accession>
<name>A0ABV5SZW4_9MICO</name>
<feature type="region of interest" description="Disordered" evidence="1">
    <location>
        <begin position="95"/>
        <end position="157"/>
    </location>
</feature>
<protein>
    <submittedName>
        <fullName evidence="2">Protealysin inhibitor emfourin</fullName>
    </submittedName>
</protein>
<organism evidence="2 3">
    <name type="scientific">Microbacterium terregens</name>
    <dbReference type="NCBI Taxonomy" id="69363"/>
    <lineage>
        <taxon>Bacteria</taxon>
        <taxon>Bacillati</taxon>
        <taxon>Actinomycetota</taxon>
        <taxon>Actinomycetes</taxon>
        <taxon>Micrococcales</taxon>
        <taxon>Microbacteriaceae</taxon>
        <taxon>Microbacterium</taxon>
    </lineage>
</organism>
<reference evidence="2 3" key="1">
    <citation type="submission" date="2024-09" db="EMBL/GenBank/DDBJ databases">
        <authorList>
            <person name="Sun Q."/>
            <person name="Mori K."/>
        </authorList>
    </citation>
    <scope>NUCLEOTIDE SEQUENCE [LARGE SCALE GENOMIC DNA]</scope>
    <source>
        <strain evidence="2 3">JCM 1342</strain>
    </source>
</reference>
<dbReference type="RefSeq" id="WP_344712454.1">
    <property type="nucleotide sequence ID" value="NZ_BAAAWH010000001.1"/>
</dbReference>
<keyword evidence="3" id="KW-1185">Reference proteome</keyword>
<dbReference type="EMBL" id="JBHMBE010000003">
    <property type="protein sequence ID" value="MFB9645890.1"/>
    <property type="molecule type" value="Genomic_DNA"/>
</dbReference>
<dbReference type="Pfam" id="PF20242">
    <property type="entry name" value="Emfourin"/>
    <property type="match status" value="1"/>
</dbReference>
<evidence type="ECO:0000313" key="2">
    <source>
        <dbReference type="EMBL" id="MFB9645890.1"/>
    </source>
</evidence>
<sequence length="157" mass="17007">MDEAATPPEPDEANRNEEYDVVAIAVTVTRTGGFAGLRRTWRAQPDPDAAPQWIALIDECPWDAANPARAIPPSGADRFVWHVDARCGDAEREAALADPEVEGPWRELIDAVRSAPRPPESAPRSPESAPRSPESAPRSPNPAPRSPDPATPRPPRD</sequence>
<gene>
    <name evidence="2" type="ORF">ACFFPJ_08770</name>
</gene>
<dbReference type="InterPro" id="IPR049457">
    <property type="entry name" value="Emfourin"/>
</dbReference>
<dbReference type="Proteomes" id="UP001589611">
    <property type="component" value="Unassembled WGS sequence"/>
</dbReference>